<sequence length="676" mass="73767">MFTDLPDDIFLYIIQFLPYQSDINALARTNDYLYSFLNPLLYRHNIKHAKCSALKWAVKHGHASTARRMLDEGAPLDAGVEDPWFLPIAVAVRGGHEAIVSLFIEKGLDLTALMNIGETSSCNYLANHLLHHATLYGQESMARRLLPYRVDPKTIKYPVSEAASDGNLSLVKFLVDLEYEKDPEYDIDTGDEDEGGDTPLILAATNGHNDVVLFLIECGANLEHEGSYRAALTAAAAEGHFETVKSLIAAGARPDPVCSQEGKTLMAVAEAAEAQHLDIARFLLDRIDTGQKIAETGDDPHLLLRAAALCGLDEIIRKLLDSGDVIVNKLKNCGNSDYFGAGWGEAVSLAAQLGSLESIKLLLDTNPPNVRNHMGMALQTAIRGNDSEKTKLLLDYGADPNTKDYRGRNVLGEAIGGKEIFEMLLDYGATLGSVHEKAEDNILVQVIESGDIGLLEILLKRGVQLQLPQHTGTTLVKSGVRGGEKMMQFLFDHGMSIPAPCKMVDQCIGIAARAGQQAVLQFFLDRGYCLNSGARCAKLLETASGGQGGSLSATLDLLLRYGVDLEAKNRCGEPALWCHVRGGHGKAVQLLLDKGADPLSRNRRNEWLLKLAAQSGNSVVVRSLLQTIARRGIPWVEVKEAWSQASTEATDTYPKVTRELDVFHCRTMFPVSENRV</sequence>
<organism evidence="1 2">
    <name type="scientific">Aspergillus melleus</name>
    <dbReference type="NCBI Taxonomy" id="138277"/>
    <lineage>
        <taxon>Eukaryota</taxon>
        <taxon>Fungi</taxon>
        <taxon>Dikarya</taxon>
        <taxon>Ascomycota</taxon>
        <taxon>Pezizomycotina</taxon>
        <taxon>Eurotiomycetes</taxon>
        <taxon>Eurotiomycetidae</taxon>
        <taxon>Eurotiales</taxon>
        <taxon>Aspergillaceae</taxon>
        <taxon>Aspergillus</taxon>
        <taxon>Aspergillus subgen. Circumdati</taxon>
    </lineage>
</organism>
<dbReference type="EMBL" id="JAOPJF010000004">
    <property type="protein sequence ID" value="KAK1149422.1"/>
    <property type="molecule type" value="Genomic_DNA"/>
</dbReference>
<proteinExistence type="predicted"/>
<name>A0ACC3BFF4_9EURO</name>
<evidence type="ECO:0000313" key="2">
    <source>
        <dbReference type="Proteomes" id="UP001177260"/>
    </source>
</evidence>
<evidence type="ECO:0000313" key="1">
    <source>
        <dbReference type="EMBL" id="KAK1149422.1"/>
    </source>
</evidence>
<protein>
    <submittedName>
        <fullName evidence="1">Uncharacterized protein</fullName>
    </submittedName>
</protein>
<comment type="caution">
    <text evidence="1">The sequence shown here is derived from an EMBL/GenBank/DDBJ whole genome shotgun (WGS) entry which is preliminary data.</text>
</comment>
<accession>A0ACC3BFF4</accession>
<gene>
    <name evidence="1" type="ORF">N8T08_006645</name>
</gene>
<reference evidence="1 2" key="1">
    <citation type="journal article" date="2023" name="ACS Omega">
        <title>Identification of the Neoaspergillic Acid Biosynthesis Gene Cluster by Establishing an In Vitro CRISPR-Ribonucleoprotein Genetic System in Aspergillus melleus.</title>
        <authorList>
            <person name="Yuan B."/>
            <person name="Grau M.F."/>
            <person name="Murata R.M."/>
            <person name="Torok T."/>
            <person name="Venkateswaran K."/>
            <person name="Stajich J.E."/>
            <person name="Wang C.C.C."/>
        </authorList>
    </citation>
    <scope>NUCLEOTIDE SEQUENCE [LARGE SCALE GENOMIC DNA]</scope>
    <source>
        <strain evidence="1 2">IMV 1140</strain>
    </source>
</reference>
<dbReference type="Proteomes" id="UP001177260">
    <property type="component" value="Unassembled WGS sequence"/>
</dbReference>
<keyword evidence="2" id="KW-1185">Reference proteome</keyword>